<dbReference type="SUPFAM" id="SSF54862">
    <property type="entry name" value="4Fe-4S ferredoxins"/>
    <property type="match status" value="1"/>
</dbReference>
<dbReference type="GO" id="GO:0046872">
    <property type="term" value="F:metal ion binding"/>
    <property type="evidence" value="ECO:0007669"/>
    <property type="project" value="UniProtKB-KW"/>
</dbReference>
<keyword evidence="10" id="KW-1185">Reference proteome</keyword>
<gene>
    <name evidence="9" type="primary">ccoG</name>
    <name evidence="9" type="ORF">EDI28_23100</name>
</gene>
<evidence type="ECO:0000256" key="6">
    <source>
        <dbReference type="ARBA" id="ARBA00023014"/>
    </source>
</evidence>
<accession>A0A3S3QLZ0</accession>
<keyword evidence="7" id="KW-0472">Membrane</keyword>
<keyword evidence="4" id="KW-0249">Electron transport</keyword>
<dbReference type="InterPro" id="IPR032879">
    <property type="entry name" value="FixG_C"/>
</dbReference>
<keyword evidence="2" id="KW-0004">4Fe-4S</keyword>
<name>A0A3S3QLZ0_9GAMM</name>
<evidence type="ECO:0000256" key="1">
    <source>
        <dbReference type="ARBA" id="ARBA00022448"/>
    </source>
</evidence>
<evidence type="ECO:0000256" key="2">
    <source>
        <dbReference type="ARBA" id="ARBA00022485"/>
    </source>
</evidence>
<keyword evidence="1" id="KW-0813">Transport</keyword>
<dbReference type="PROSITE" id="PS51379">
    <property type="entry name" value="4FE4S_FER_2"/>
    <property type="match status" value="2"/>
</dbReference>
<reference evidence="9 10" key="1">
    <citation type="submission" date="2018-11" db="EMBL/GenBank/DDBJ databases">
        <title>Photobacterium sp. BEI247 sp. nov., a marine bacterium isolated from Yongle Blue Hole in the South China Sea.</title>
        <authorList>
            <person name="Wang X."/>
        </authorList>
    </citation>
    <scope>NUCLEOTIDE SEQUENCE [LARGE SCALE GENOMIC DNA]</scope>
    <source>
        <strain evidence="10">BEI247</strain>
    </source>
</reference>
<dbReference type="PROSITE" id="PS00198">
    <property type="entry name" value="4FE4S_FER_1"/>
    <property type="match status" value="1"/>
</dbReference>
<feature type="transmembrane region" description="Helical" evidence="7">
    <location>
        <begin position="199"/>
        <end position="218"/>
    </location>
</feature>
<dbReference type="InterPro" id="IPR051684">
    <property type="entry name" value="Electron_Trans/Redox"/>
</dbReference>
<dbReference type="PANTHER" id="PTHR30176">
    <property type="entry name" value="FERREDOXIN-TYPE PROTEIN NAPH"/>
    <property type="match status" value="1"/>
</dbReference>
<evidence type="ECO:0000256" key="4">
    <source>
        <dbReference type="ARBA" id="ARBA00022982"/>
    </source>
</evidence>
<organism evidence="9 10">
    <name type="scientific">Photobacterium chitinilyticum</name>
    <dbReference type="NCBI Taxonomy" id="2485123"/>
    <lineage>
        <taxon>Bacteria</taxon>
        <taxon>Pseudomonadati</taxon>
        <taxon>Pseudomonadota</taxon>
        <taxon>Gammaproteobacteria</taxon>
        <taxon>Vibrionales</taxon>
        <taxon>Vibrionaceae</taxon>
        <taxon>Photobacterium</taxon>
    </lineage>
</organism>
<dbReference type="OrthoDB" id="9811700at2"/>
<dbReference type="EMBL" id="RJLM01000017">
    <property type="protein sequence ID" value="RWX53182.1"/>
    <property type="molecule type" value="Genomic_DNA"/>
</dbReference>
<keyword evidence="7" id="KW-1133">Transmembrane helix</keyword>
<dbReference type="PANTHER" id="PTHR30176:SF3">
    <property type="entry name" value="FERREDOXIN-TYPE PROTEIN NAPH"/>
    <property type="match status" value="1"/>
</dbReference>
<evidence type="ECO:0000259" key="8">
    <source>
        <dbReference type="PROSITE" id="PS51379"/>
    </source>
</evidence>
<feature type="transmembrane region" description="Helical" evidence="7">
    <location>
        <begin position="167"/>
        <end position="187"/>
    </location>
</feature>
<feature type="transmembrane region" description="Helical" evidence="7">
    <location>
        <begin position="50"/>
        <end position="66"/>
    </location>
</feature>
<dbReference type="GO" id="GO:0051539">
    <property type="term" value="F:4 iron, 4 sulfur cluster binding"/>
    <property type="evidence" value="ECO:0007669"/>
    <property type="project" value="UniProtKB-KW"/>
</dbReference>
<protein>
    <submittedName>
        <fullName evidence="9">Cytochrome c oxidase accessory protein CcoG</fullName>
    </submittedName>
</protein>
<dbReference type="InterPro" id="IPR017896">
    <property type="entry name" value="4Fe4S_Fe-S-bd"/>
</dbReference>
<dbReference type="Pfam" id="PF11614">
    <property type="entry name" value="FixG_C"/>
    <property type="match status" value="1"/>
</dbReference>
<keyword evidence="7" id="KW-0812">Transmembrane</keyword>
<dbReference type="GO" id="GO:0005886">
    <property type="term" value="C:plasma membrane"/>
    <property type="evidence" value="ECO:0007669"/>
    <property type="project" value="TreeGrafter"/>
</dbReference>
<evidence type="ECO:0000256" key="7">
    <source>
        <dbReference type="SAM" id="Phobius"/>
    </source>
</evidence>
<sequence length="476" mass="54616">MSHEKIKIKDVTPQQFNPKTHKGTSDRFNPGNRIYVRAVKGIYQKLRQKMGWLLMILFMGIPWIPYGDRQAILLDIGQQQFNFFGTTLWPQDLTLLATLFMIAAFALFFITTFLGRVWCGYFCPQTVWTFIYIWFEEKLEGSANKRRKQDSMKPTGKLLGKKVLKHIAWLAVALATGLTFVGYFFPVKTLVIDFFTFNASFWAVFWVLFFTVCTYANAGWMRSIVCIHMCPYARFQSAMFDKDTYIVGYDVERGEARGPRSRKKDPKELGLGDCIDCNLCVQVCPTGIDIRDGLQYECINCGACVDACDETMVRMGYEKRLISYTTEHKLEGHSTHIMRPKLIGYGAVMIAMVGLFFFLLASVQPMGLDVIRDRNQLFRVNTEGLIENTYTLKILNKTQQQAIYRLTVEGIEEIEWYGRQQVTVAAGEVYTLPVSLGVDPYLLQSPIADIIFIMERGEGDDKIELQTESRFIGELR</sequence>
<feature type="transmembrane region" description="Helical" evidence="7">
    <location>
        <begin position="93"/>
        <end position="114"/>
    </location>
</feature>
<keyword evidence="6" id="KW-0411">Iron-sulfur</keyword>
<dbReference type="Pfam" id="PF13746">
    <property type="entry name" value="Fer4_18"/>
    <property type="match status" value="1"/>
</dbReference>
<keyword evidence="3" id="KW-0479">Metal-binding</keyword>
<evidence type="ECO:0000313" key="9">
    <source>
        <dbReference type="EMBL" id="RWX53182.1"/>
    </source>
</evidence>
<dbReference type="InterPro" id="IPR014116">
    <property type="entry name" value="Cyt_c_oxidase_cbb3_FixG"/>
</dbReference>
<feature type="transmembrane region" description="Helical" evidence="7">
    <location>
        <begin position="342"/>
        <end position="363"/>
    </location>
</feature>
<dbReference type="Proteomes" id="UP000287563">
    <property type="component" value="Unassembled WGS sequence"/>
</dbReference>
<proteinExistence type="predicted"/>
<dbReference type="RefSeq" id="WP_128786208.1">
    <property type="nucleotide sequence ID" value="NZ_JAKJSG010000064.1"/>
</dbReference>
<dbReference type="NCBIfam" id="TIGR02745">
    <property type="entry name" value="ccoG_rdxA_fixG"/>
    <property type="match status" value="1"/>
</dbReference>
<evidence type="ECO:0000313" key="10">
    <source>
        <dbReference type="Proteomes" id="UP000287563"/>
    </source>
</evidence>
<evidence type="ECO:0000256" key="3">
    <source>
        <dbReference type="ARBA" id="ARBA00022723"/>
    </source>
</evidence>
<dbReference type="Pfam" id="PF12801">
    <property type="entry name" value="Fer4_5"/>
    <property type="match status" value="1"/>
</dbReference>
<dbReference type="InterPro" id="IPR013783">
    <property type="entry name" value="Ig-like_fold"/>
</dbReference>
<dbReference type="InterPro" id="IPR017900">
    <property type="entry name" value="4Fe4S_Fe_S_CS"/>
</dbReference>
<evidence type="ECO:0000256" key="5">
    <source>
        <dbReference type="ARBA" id="ARBA00023004"/>
    </source>
</evidence>
<feature type="domain" description="4Fe-4S ferredoxin-type" evidence="8">
    <location>
        <begin position="265"/>
        <end position="293"/>
    </location>
</feature>
<feature type="domain" description="4Fe-4S ferredoxin-type" evidence="8">
    <location>
        <begin position="297"/>
        <end position="318"/>
    </location>
</feature>
<keyword evidence="5" id="KW-0408">Iron</keyword>
<comment type="caution">
    <text evidence="9">The sequence shown here is derived from an EMBL/GenBank/DDBJ whole genome shotgun (WGS) entry which is preliminary data.</text>
</comment>
<dbReference type="AlphaFoldDB" id="A0A3S3QLZ0"/>
<dbReference type="Gene3D" id="2.60.40.10">
    <property type="entry name" value="Immunoglobulins"/>
    <property type="match status" value="1"/>
</dbReference>